<dbReference type="OrthoDB" id="7351393at2"/>
<dbReference type="EMBL" id="QFYQ01000001">
    <property type="protein sequence ID" value="RAK55723.1"/>
    <property type="molecule type" value="Genomic_DNA"/>
</dbReference>
<dbReference type="RefSeq" id="WP_111529471.1">
    <property type="nucleotide sequence ID" value="NZ_JBHRSG010000003.1"/>
</dbReference>
<comment type="caution">
    <text evidence="1">The sequence shown here is derived from an EMBL/GenBank/DDBJ whole genome shotgun (WGS) entry which is preliminary data.</text>
</comment>
<evidence type="ECO:0000313" key="2">
    <source>
        <dbReference type="Proteomes" id="UP000249254"/>
    </source>
</evidence>
<dbReference type="Proteomes" id="UP000249254">
    <property type="component" value="Unassembled WGS sequence"/>
</dbReference>
<accession>A0A328ALA9</accession>
<organism evidence="1 2">
    <name type="scientific">Phenylobacterium soli</name>
    <dbReference type="NCBI Taxonomy" id="2170551"/>
    <lineage>
        <taxon>Bacteria</taxon>
        <taxon>Pseudomonadati</taxon>
        <taxon>Pseudomonadota</taxon>
        <taxon>Alphaproteobacteria</taxon>
        <taxon>Caulobacterales</taxon>
        <taxon>Caulobacteraceae</taxon>
        <taxon>Phenylobacterium</taxon>
    </lineage>
</organism>
<reference evidence="2" key="1">
    <citation type="submission" date="2018-05" db="EMBL/GenBank/DDBJ databases">
        <authorList>
            <person name="Li X."/>
        </authorList>
    </citation>
    <scope>NUCLEOTIDE SEQUENCE [LARGE SCALE GENOMIC DNA]</scope>
    <source>
        <strain evidence="2">LX32</strain>
    </source>
</reference>
<dbReference type="InterPro" id="IPR007523">
    <property type="entry name" value="NDUFAF3/AAMDC"/>
</dbReference>
<gene>
    <name evidence="1" type="ORF">DJ017_14995</name>
</gene>
<sequence length="119" mass="12420">MARNAPTIDSYGAGGFRLSGEWHAGSVLIVGDEARSWAVASLAELTPESLAPVFAAGRAEVEFLLLGVGKVNAMPPIAVRDSLRAMGMGLEFMATAEAAKLYNFLTAEGRRLAAALIAV</sequence>
<dbReference type="SUPFAM" id="SSF64076">
    <property type="entry name" value="MTH938-like"/>
    <property type="match status" value="1"/>
</dbReference>
<evidence type="ECO:0000313" key="1">
    <source>
        <dbReference type="EMBL" id="RAK55723.1"/>
    </source>
</evidence>
<keyword evidence="2" id="KW-1185">Reference proteome</keyword>
<dbReference type="Pfam" id="PF04430">
    <property type="entry name" value="DUF498"/>
    <property type="match status" value="1"/>
</dbReference>
<dbReference type="Gene3D" id="3.40.1230.10">
    <property type="entry name" value="MTH938-like"/>
    <property type="match status" value="1"/>
</dbReference>
<evidence type="ECO:0008006" key="3">
    <source>
        <dbReference type="Google" id="ProtNLM"/>
    </source>
</evidence>
<dbReference type="PANTHER" id="PTHR21192:SF2">
    <property type="entry name" value="NADH DEHYDROGENASE [UBIQUINONE] 1 ALPHA SUBCOMPLEX ASSEMBLY FACTOR 3"/>
    <property type="match status" value="1"/>
</dbReference>
<dbReference type="InterPro" id="IPR036748">
    <property type="entry name" value="MTH938-like_sf"/>
</dbReference>
<dbReference type="PANTHER" id="PTHR21192">
    <property type="entry name" value="NUCLEAR PROTEIN E3-3"/>
    <property type="match status" value="1"/>
</dbReference>
<dbReference type="AlphaFoldDB" id="A0A328ALA9"/>
<dbReference type="CDD" id="cd00248">
    <property type="entry name" value="Mth938-like"/>
    <property type="match status" value="1"/>
</dbReference>
<protein>
    <recommendedName>
        <fullName evidence="3">Mth938-like domain-containing protein</fullName>
    </recommendedName>
</protein>
<name>A0A328ALA9_9CAUL</name>
<proteinExistence type="predicted"/>